<keyword evidence="1" id="KW-0472">Membrane</keyword>
<reference evidence="2" key="1">
    <citation type="submission" date="2023-10" db="EMBL/GenBank/DDBJ databases">
        <title>Genome assemblies of two species of porcelain crab, Petrolisthes cinctipes and Petrolisthes manimaculis (Anomura: Porcellanidae).</title>
        <authorList>
            <person name="Angst P."/>
        </authorList>
    </citation>
    <scope>NUCLEOTIDE SEQUENCE</scope>
    <source>
        <strain evidence="2">PB745_01</strain>
        <tissue evidence="2">Gill</tissue>
    </source>
</reference>
<gene>
    <name evidence="2" type="ORF">Pcinc_033174</name>
</gene>
<keyword evidence="1" id="KW-1133">Transmembrane helix</keyword>
<feature type="transmembrane region" description="Helical" evidence="1">
    <location>
        <begin position="40"/>
        <end position="62"/>
    </location>
</feature>
<evidence type="ECO:0000313" key="2">
    <source>
        <dbReference type="EMBL" id="KAK3860797.1"/>
    </source>
</evidence>
<dbReference type="EMBL" id="JAWQEG010004630">
    <property type="protein sequence ID" value="KAK3860797.1"/>
    <property type="molecule type" value="Genomic_DNA"/>
</dbReference>
<dbReference type="Proteomes" id="UP001286313">
    <property type="component" value="Unassembled WGS sequence"/>
</dbReference>
<evidence type="ECO:0000256" key="1">
    <source>
        <dbReference type="SAM" id="Phobius"/>
    </source>
</evidence>
<proteinExistence type="predicted"/>
<comment type="caution">
    <text evidence="2">The sequence shown here is derived from an EMBL/GenBank/DDBJ whole genome shotgun (WGS) entry which is preliminary data.</text>
</comment>
<keyword evidence="1" id="KW-0812">Transmembrane</keyword>
<organism evidence="2 3">
    <name type="scientific">Petrolisthes cinctipes</name>
    <name type="common">Flat porcelain crab</name>
    <dbReference type="NCBI Taxonomy" id="88211"/>
    <lineage>
        <taxon>Eukaryota</taxon>
        <taxon>Metazoa</taxon>
        <taxon>Ecdysozoa</taxon>
        <taxon>Arthropoda</taxon>
        <taxon>Crustacea</taxon>
        <taxon>Multicrustacea</taxon>
        <taxon>Malacostraca</taxon>
        <taxon>Eumalacostraca</taxon>
        <taxon>Eucarida</taxon>
        <taxon>Decapoda</taxon>
        <taxon>Pleocyemata</taxon>
        <taxon>Anomura</taxon>
        <taxon>Galatheoidea</taxon>
        <taxon>Porcellanidae</taxon>
        <taxon>Petrolisthes</taxon>
    </lineage>
</organism>
<dbReference type="AlphaFoldDB" id="A0AAE1JZ99"/>
<evidence type="ECO:0000313" key="3">
    <source>
        <dbReference type="Proteomes" id="UP001286313"/>
    </source>
</evidence>
<accession>A0AAE1JZ99</accession>
<sequence>MLTYPEEAPQPWRSVPYLGTIITYNLRVKLHHVLQKELPYAVGHIVIRGILMVAVVLLYHCIIKRKESKKLVPVTLSLGQNVISMFWKKGAVLNYPKPGHTSPDLNDEFQEIFDQELSEDFPIWQPEIINRKNCGIPEVESVKYNADSRLELGVGISAVVYALNPRYWPNHPPLCIKVFTITPRLTALTIAMKEARTLTMLA</sequence>
<name>A0AAE1JZ99_PETCI</name>
<keyword evidence="3" id="KW-1185">Reference proteome</keyword>
<protein>
    <submittedName>
        <fullName evidence="2">Uncharacterized protein</fullName>
    </submittedName>
</protein>